<evidence type="ECO:0000256" key="4">
    <source>
        <dbReference type="ARBA" id="ARBA00023136"/>
    </source>
</evidence>
<keyword evidence="5" id="KW-0975">Bacterial flagellum</keyword>
<evidence type="ECO:0000256" key="3">
    <source>
        <dbReference type="ARBA" id="ARBA00022989"/>
    </source>
</evidence>
<proteinExistence type="inferred from homology"/>
<gene>
    <name evidence="6" type="ORF">EDD59_101195</name>
</gene>
<dbReference type="AlphaFoldDB" id="A0A4R3KHK3"/>
<dbReference type="Pfam" id="PF04347">
    <property type="entry name" value="FliO"/>
    <property type="match status" value="1"/>
</dbReference>
<keyword evidence="6" id="KW-0969">Cilium</keyword>
<organism evidence="6 7">
    <name type="scientific">Muricomes intestini</name>
    <dbReference type="NCBI Taxonomy" id="1796634"/>
    <lineage>
        <taxon>Bacteria</taxon>
        <taxon>Bacillati</taxon>
        <taxon>Bacillota</taxon>
        <taxon>Clostridia</taxon>
        <taxon>Lachnospirales</taxon>
        <taxon>Lachnospiraceae</taxon>
        <taxon>Muricomes</taxon>
    </lineage>
</organism>
<dbReference type="GO" id="GO:0009425">
    <property type="term" value="C:bacterial-type flagellum basal body"/>
    <property type="evidence" value="ECO:0007669"/>
    <property type="project" value="UniProtKB-SubCell"/>
</dbReference>
<dbReference type="RefSeq" id="WP_132377969.1">
    <property type="nucleotide sequence ID" value="NZ_DAIPCY010000016.1"/>
</dbReference>
<sequence length="112" mass="12222">MLDGVATALGTLLIIGIILWLAYISSKHIGKTGKIGGKTPYMKIIAQLPVGQYGTLAIVQTGKNYLLLGMTSSQITVLDEFDSLEELDDSNDGKGEPQDFKIQLEKLIKRKK</sequence>
<dbReference type="GO" id="GO:0005886">
    <property type="term" value="C:plasma membrane"/>
    <property type="evidence" value="ECO:0007669"/>
    <property type="project" value="UniProtKB-SubCell"/>
</dbReference>
<keyword evidence="6" id="KW-0966">Cell projection</keyword>
<keyword evidence="7" id="KW-1185">Reference proteome</keyword>
<evidence type="ECO:0000256" key="1">
    <source>
        <dbReference type="ARBA" id="ARBA00022475"/>
    </source>
</evidence>
<keyword evidence="3 5" id="KW-1133">Transmembrane helix</keyword>
<dbReference type="EMBL" id="SLZZ01000001">
    <property type="protein sequence ID" value="TCS82786.1"/>
    <property type="molecule type" value="Genomic_DNA"/>
</dbReference>
<dbReference type="InterPro" id="IPR022781">
    <property type="entry name" value="Flagellar_biosynth_FliO"/>
</dbReference>
<accession>A0A4R3KHK3</accession>
<dbReference type="GO" id="GO:0044781">
    <property type="term" value="P:bacterial-type flagellum organization"/>
    <property type="evidence" value="ECO:0007669"/>
    <property type="project" value="UniProtKB-UniRule"/>
</dbReference>
<name>A0A4R3KHK3_9FIRM</name>
<reference evidence="6 7" key="1">
    <citation type="submission" date="2019-03" db="EMBL/GenBank/DDBJ databases">
        <title>Genomic Encyclopedia of Type Strains, Phase IV (KMG-IV): sequencing the most valuable type-strain genomes for metagenomic binning, comparative biology and taxonomic classification.</title>
        <authorList>
            <person name="Goeker M."/>
        </authorList>
    </citation>
    <scope>NUCLEOTIDE SEQUENCE [LARGE SCALE GENOMIC DNA]</scope>
    <source>
        <strain evidence="6 7">DSM 29489</strain>
    </source>
</reference>
<keyword evidence="1 5" id="KW-1003">Cell membrane</keyword>
<comment type="subcellular location">
    <subcellularLocation>
        <location evidence="5">Cell membrane</location>
    </subcellularLocation>
    <subcellularLocation>
        <location evidence="5">Bacterial flagellum basal body</location>
    </subcellularLocation>
</comment>
<keyword evidence="4 5" id="KW-0472">Membrane</keyword>
<dbReference type="Proteomes" id="UP000295726">
    <property type="component" value="Unassembled WGS sequence"/>
</dbReference>
<keyword evidence="6" id="KW-0282">Flagellum</keyword>
<protein>
    <recommendedName>
        <fullName evidence="5">Flagellar protein</fullName>
    </recommendedName>
</protein>
<dbReference type="OrthoDB" id="2052591at2"/>
<keyword evidence="2 5" id="KW-0812">Transmembrane</keyword>
<feature type="transmembrane region" description="Helical" evidence="5">
    <location>
        <begin position="6"/>
        <end position="24"/>
    </location>
</feature>
<evidence type="ECO:0000313" key="6">
    <source>
        <dbReference type="EMBL" id="TCS82786.1"/>
    </source>
</evidence>
<dbReference type="NCBIfam" id="TIGR03500">
    <property type="entry name" value="FliO_TIGR"/>
    <property type="match status" value="1"/>
</dbReference>
<comment type="caution">
    <text evidence="6">The sequence shown here is derived from an EMBL/GenBank/DDBJ whole genome shotgun (WGS) entry which is preliminary data.</text>
</comment>
<comment type="similarity">
    <text evidence="5">Belongs to the FliO/MopB family.</text>
</comment>
<evidence type="ECO:0000313" key="7">
    <source>
        <dbReference type="Proteomes" id="UP000295726"/>
    </source>
</evidence>
<evidence type="ECO:0000256" key="5">
    <source>
        <dbReference type="RuleBase" id="RU362064"/>
    </source>
</evidence>
<evidence type="ECO:0000256" key="2">
    <source>
        <dbReference type="ARBA" id="ARBA00022692"/>
    </source>
</evidence>